<gene>
    <name evidence="2" type="ORF">EDE15_3073</name>
</gene>
<dbReference type="PANTHER" id="PTHR42685">
    <property type="entry name" value="GERANYLGERANYL DIPHOSPHATE REDUCTASE"/>
    <property type="match status" value="1"/>
</dbReference>
<dbReference type="SUPFAM" id="SSF51905">
    <property type="entry name" value="FAD/NAD(P)-binding domain"/>
    <property type="match status" value="1"/>
</dbReference>
<organism evidence="2 3">
    <name type="scientific">Edaphobacter aggregans</name>
    <dbReference type="NCBI Taxonomy" id="570835"/>
    <lineage>
        <taxon>Bacteria</taxon>
        <taxon>Pseudomonadati</taxon>
        <taxon>Acidobacteriota</taxon>
        <taxon>Terriglobia</taxon>
        <taxon>Terriglobales</taxon>
        <taxon>Acidobacteriaceae</taxon>
        <taxon>Edaphobacter</taxon>
    </lineage>
</organism>
<proteinExistence type="predicted"/>
<dbReference type="InterPro" id="IPR002938">
    <property type="entry name" value="FAD-bd"/>
</dbReference>
<name>A0A428MKV5_9BACT</name>
<dbReference type="RefSeq" id="WP_125486017.1">
    <property type="nucleotide sequence ID" value="NZ_RSDW01000001.1"/>
</dbReference>
<feature type="domain" description="FAD-binding" evidence="1">
    <location>
        <begin position="16"/>
        <end position="299"/>
    </location>
</feature>
<dbReference type="GO" id="GO:0071949">
    <property type="term" value="F:FAD binding"/>
    <property type="evidence" value="ECO:0007669"/>
    <property type="project" value="InterPro"/>
</dbReference>
<dbReference type="InterPro" id="IPR050407">
    <property type="entry name" value="Geranylgeranyl_reductase"/>
</dbReference>
<protein>
    <submittedName>
        <fullName evidence="2">Flavin-dependent dehydrogenase</fullName>
    </submittedName>
</protein>
<evidence type="ECO:0000313" key="3">
    <source>
        <dbReference type="Proteomes" id="UP000269669"/>
    </source>
</evidence>
<keyword evidence="3" id="KW-1185">Reference proteome</keyword>
<dbReference type="InterPro" id="IPR036188">
    <property type="entry name" value="FAD/NAD-bd_sf"/>
</dbReference>
<sequence>MNVSHLANRPSAITESDVFIAGAGPAGLACAIAAAAQGLQVTIADGMKPPIDKACGEGLLPDALATLSELGITIDSAEGSLLRGIRFLGDSTTSEAAFPAGLGRGIRRTLLHQLLLNRAVDLGVQFRWQTVVRRIDDNQVHTNQQNFRSRWIVGADGPQSRIRVCASLERATTSSRRIGLRQHFSVAPWTDFVEVYWTNRAQAYVTPISSSEICVAFVATEKFSSIQQALSLFPALRVRLASAPPTDTPLGSITLTRRLHRVTSGNIALIGDASGSVDAVTGEGLALCFRQALALAQALKTENLPAYERAHRKIHRLPRLMSRTMLLMDTHPALRTRTLGTFQRRPALFSHLLQVHIGHPPVRLAGASGLLASILCFLSN</sequence>
<dbReference type="EMBL" id="RSDW01000001">
    <property type="protein sequence ID" value="RSL17538.1"/>
    <property type="molecule type" value="Genomic_DNA"/>
</dbReference>
<evidence type="ECO:0000313" key="2">
    <source>
        <dbReference type="EMBL" id="RSL17538.1"/>
    </source>
</evidence>
<dbReference type="PANTHER" id="PTHR42685:SF19">
    <property type="entry name" value="POSSIBLE OXIDOREDUCTASE"/>
    <property type="match status" value="1"/>
</dbReference>
<dbReference type="Gene3D" id="3.50.50.60">
    <property type="entry name" value="FAD/NAD(P)-binding domain"/>
    <property type="match status" value="1"/>
</dbReference>
<dbReference type="Pfam" id="PF01494">
    <property type="entry name" value="FAD_binding_3"/>
    <property type="match status" value="1"/>
</dbReference>
<comment type="caution">
    <text evidence="2">The sequence shown here is derived from an EMBL/GenBank/DDBJ whole genome shotgun (WGS) entry which is preliminary data.</text>
</comment>
<reference evidence="2 3" key="1">
    <citation type="submission" date="2018-12" db="EMBL/GenBank/DDBJ databases">
        <title>Sequencing of bacterial isolates from soil warming experiment in Harvard Forest, Massachusetts, USA.</title>
        <authorList>
            <person name="Deangelis K."/>
        </authorList>
    </citation>
    <scope>NUCLEOTIDE SEQUENCE [LARGE SCALE GENOMIC DNA]</scope>
    <source>
        <strain evidence="2 3">EB153</strain>
    </source>
</reference>
<dbReference type="PRINTS" id="PR00420">
    <property type="entry name" value="RNGMNOXGNASE"/>
</dbReference>
<accession>A0A428MKV5</accession>
<dbReference type="OrthoDB" id="113955at2"/>
<evidence type="ECO:0000259" key="1">
    <source>
        <dbReference type="Pfam" id="PF01494"/>
    </source>
</evidence>
<dbReference type="AlphaFoldDB" id="A0A428MKV5"/>
<dbReference type="Proteomes" id="UP000269669">
    <property type="component" value="Unassembled WGS sequence"/>
</dbReference>